<keyword evidence="3" id="KW-1185">Reference proteome</keyword>
<dbReference type="InterPro" id="IPR056934">
    <property type="entry name" value="SH3_Rv0428c"/>
</dbReference>
<proteinExistence type="predicted"/>
<sequence>MGKRVTTRRRVPEGFRDAVGELEFWRDGVLGVRRRDGSLVEIPEETLAAAKVVMKPA</sequence>
<dbReference type="EMBL" id="JACHJJ010000005">
    <property type="protein sequence ID" value="MBB5962879.1"/>
    <property type="molecule type" value="Genomic_DNA"/>
</dbReference>
<protein>
    <recommendedName>
        <fullName evidence="1">Histone acetyltransferase Rv0428c-like SH3 domain-containing protein</fullName>
    </recommendedName>
</protein>
<evidence type="ECO:0000313" key="3">
    <source>
        <dbReference type="Proteomes" id="UP000562352"/>
    </source>
</evidence>
<organism evidence="2 3">
    <name type="scientific">Planomonospora venezuelensis</name>
    <dbReference type="NCBI Taxonomy" id="1999"/>
    <lineage>
        <taxon>Bacteria</taxon>
        <taxon>Bacillati</taxon>
        <taxon>Actinomycetota</taxon>
        <taxon>Actinomycetes</taxon>
        <taxon>Streptosporangiales</taxon>
        <taxon>Streptosporangiaceae</taxon>
        <taxon>Planomonospora</taxon>
    </lineage>
</organism>
<feature type="domain" description="Histone acetyltransferase Rv0428c-like SH3" evidence="1">
    <location>
        <begin position="1"/>
        <end position="51"/>
    </location>
</feature>
<evidence type="ECO:0000313" key="2">
    <source>
        <dbReference type="EMBL" id="MBB5962879.1"/>
    </source>
</evidence>
<name>A0A841D033_PLAVE</name>
<accession>A0A841D033</accession>
<gene>
    <name evidence="2" type="ORF">FHS22_002147</name>
</gene>
<evidence type="ECO:0000259" key="1">
    <source>
        <dbReference type="Pfam" id="PF24551"/>
    </source>
</evidence>
<dbReference type="Proteomes" id="UP000562352">
    <property type="component" value="Unassembled WGS sequence"/>
</dbReference>
<dbReference type="Pfam" id="PF24551">
    <property type="entry name" value="SH3_Rv0428c"/>
    <property type="match status" value="1"/>
</dbReference>
<comment type="caution">
    <text evidence="2">The sequence shown here is derived from an EMBL/GenBank/DDBJ whole genome shotgun (WGS) entry which is preliminary data.</text>
</comment>
<dbReference type="AlphaFoldDB" id="A0A841D033"/>
<reference evidence="2 3" key="1">
    <citation type="submission" date="2020-08" db="EMBL/GenBank/DDBJ databases">
        <title>Genomic Encyclopedia of Type Strains, Phase III (KMG-III): the genomes of soil and plant-associated and newly described type strains.</title>
        <authorList>
            <person name="Whitman W."/>
        </authorList>
    </citation>
    <scope>NUCLEOTIDE SEQUENCE [LARGE SCALE GENOMIC DNA]</scope>
    <source>
        <strain evidence="2 3">CECT 3303</strain>
    </source>
</reference>
<dbReference type="RefSeq" id="WP_338047698.1">
    <property type="nucleotide sequence ID" value="NZ_BAAAWZ010000001.1"/>
</dbReference>